<feature type="domain" description="DUF4189" evidence="2">
    <location>
        <begin position="24"/>
        <end position="121"/>
    </location>
</feature>
<gene>
    <name evidence="3" type="ORF">FJU08_13805</name>
</gene>
<accession>A0A506U8I1</accession>
<reference evidence="3 4" key="1">
    <citation type="submission" date="2019-06" db="EMBL/GenBank/DDBJ databases">
        <authorList>
            <person name="Li M."/>
        </authorList>
    </citation>
    <scope>NUCLEOTIDE SEQUENCE [LARGE SCALE GENOMIC DNA]</scope>
    <source>
        <strain evidence="3 4">BGMRC2036</strain>
    </source>
</reference>
<organism evidence="3 4">
    <name type="scientific">Martelella alba</name>
    <dbReference type="NCBI Taxonomy" id="2590451"/>
    <lineage>
        <taxon>Bacteria</taxon>
        <taxon>Pseudomonadati</taxon>
        <taxon>Pseudomonadota</taxon>
        <taxon>Alphaproteobacteria</taxon>
        <taxon>Hyphomicrobiales</taxon>
        <taxon>Aurantimonadaceae</taxon>
        <taxon>Martelella</taxon>
    </lineage>
</organism>
<dbReference type="Pfam" id="PF13827">
    <property type="entry name" value="DUF4189"/>
    <property type="match status" value="1"/>
</dbReference>
<dbReference type="InterPro" id="IPR025240">
    <property type="entry name" value="DUF4189"/>
</dbReference>
<evidence type="ECO:0000313" key="3">
    <source>
        <dbReference type="EMBL" id="TPW29411.1"/>
    </source>
</evidence>
<evidence type="ECO:0000313" key="4">
    <source>
        <dbReference type="Proteomes" id="UP000318801"/>
    </source>
</evidence>
<keyword evidence="4" id="KW-1185">Reference proteome</keyword>
<feature type="chain" id="PRO_5021246044" evidence="1">
    <location>
        <begin position="21"/>
        <end position="126"/>
    </location>
</feature>
<dbReference type="AlphaFoldDB" id="A0A506U8I1"/>
<dbReference type="OrthoDB" id="9863332at2"/>
<name>A0A506U8I1_9HYPH</name>
<keyword evidence="1" id="KW-0732">Signal</keyword>
<dbReference type="Proteomes" id="UP000318801">
    <property type="component" value="Unassembled WGS sequence"/>
</dbReference>
<proteinExistence type="predicted"/>
<dbReference type="EMBL" id="VHLG01000009">
    <property type="protein sequence ID" value="TPW29411.1"/>
    <property type="molecule type" value="Genomic_DNA"/>
</dbReference>
<sequence>MRRVLYVAILLCASAIGAHAADDWNAMALDDDTLNVGMASSQPSQQQAEDTAKQQCMSAGGKSCSTVFAREGGCLAISRDESGSSVGIGMEDTIEETVVEALKQCINGGKHPSCTVHTNYCSGTGS</sequence>
<comment type="caution">
    <text evidence="3">The sequence shown here is derived from an EMBL/GenBank/DDBJ whole genome shotgun (WGS) entry which is preliminary data.</text>
</comment>
<dbReference type="RefSeq" id="WP_141149607.1">
    <property type="nucleotide sequence ID" value="NZ_VHLG01000009.1"/>
</dbReference>
<feature type="signal peptide" evidence="1">
    <location>
        <begin position="1"/>
        <end position="20"/>
    </location>
</feature>
<protein>
    <submittedName>
        <fullName evidence="3">DUF4189 domain-containing protein</fullName>
    </submittedName>
</protein>
<evidence type="ECO:0000256" key="1">
    <source>
        <dbReference type="SAM" id="SignalP"/>
    </source>
</evidence>
<evidence type="ECO:0000259" key="2">
    <source>
        <dbReference type="Pfam" id="PF13827"/>
    </source>
</evidence>